<sequence length="294" mass="32202">MKNHLLLALLATAALQAQPVVNPNNLIMDLNTEAFFAEVENLDPGPAGANRNWNLTNLDLIPVGTSTTTSPVGTAFENSFPTANYCSATTGEFQGGYTYFRYDNQSMELLGDAFTGIGIFSFDPNPRTYITFPYTYNTVINDTYHADNIAFTATYDGYGSLTVPFGTYHNVIRQKIEELGTTNYVWFNANPFFPIAQTTEGGIGLMRATNLSAQQFTPSQTISVWPNPSRDVFWLEGVPSQSDILVCDLKGQVVLQAQTQTTSASVDLSGFASGVYVLKIDALGQQTIKKIVKY</sequence>
<gene>
    <name evidence="4" type="ORF">SAMN02927903_00432</name>
</gene>
<evidence type="ECO:0000313" key="5">
    <source>
        <dbReference type="Proteomes" id="UP000199354"/>
    </source>
</evidence>
<keyword evidence="5" id="KW-1185">Reference proteome</keyword>
<evidence type="ECO:0000256" key="2">
    <source>
        <dbReference type="SAM" id="SignalP"/>
    </source>
</evidence>
<name>A0A1G5BNU2_9FLAO</name>
<dbReference type="RefSeq" id="WP_091140654.1">
    <property type="nucleotide sequence ID" value="NZ_FMVF01000002.1"/>
</dbReference>
<proteinExistence type="predicted"/>
<dbReference type="InterPro" id="IPR026444">
    <property type="entry name" value="Secre_tail"/>
</dbReference>
<dbReference type="EMBL" id="FMVF01000002">
    <property type="protein sequence ID" value="SCX91756.1"/>
    <property type="molecule type" value="Genomic_DNA"/>
</dbReference>
<accession>A0A1G5BNU2</accession>
<dbReference type="OrthoDB" id="9803752at2"/>
<evidence type="ECO:0000256" key="1">
    <source>
        <dbReference type="ARBA" id="ARBA00022729"/>
    </source>
</evidence>
<dbReference type="STRING" id="490189.SAMN02927903_00432"/>
<protein>
    <submittedName>
        <fullName evidence="4">Por secretion system C-terminal sorting domain-containing protein</fullName>
    </submittedName>
</protein>
<evidence type="ECO:0000259" key="3">
    <source>
        <dbReference type="Pfam" id="PF18962"/>
    </source>
</evidence>
<keyword evidence="1 2" id="KW-0732">Signal</keyword>
<evidence type="ECO:0000313" key="4">
    <source>
        <dbReference type="EMBL" id="SCX91756.1"/>
    </source>
</evidence>
<dbReference type="AlphaFoldDB" id="A0A1G5BNU2"/>
<feature type="chain" id="PRO_5011677527" evidence="2">
    <location>
        <begin position="18"/>
        <end position="294"/>
    </location>
</feature>
<organism evidence="4 5">
    <name type="scientific">Flavobacterium caeni</name>
    <dbReference type="NCBI Taxonomy" id="490189"/>
    <lineage>
        <taxon>Bacteria</taxon>
        <taxon>Pseudomonadati</taxon>
        <taxon>Bacteroidota</taxon>
        <taxon>Flavobacteriia</taxon>
        <taxon>Flavobacteriales</taxon>
        <taxon>Flavobacteriaceae</taxon>
        <taxon>Flavobacterium</taxon>
    </lineage>
</organism>
<reference evidence="4 5" key="1">
    <citation type="submission" date="2016-10" db="EMBL/GenBank/DDBJ databases">
        <authorList>
            <person name="de Groot N.N."/>
        </authorList>
    </citation>
    <scope>NUCLEOTIDE SEQUENCE [LARGE SCALE GENOMIC DNA]</scope>
    <source>
        <strain evidence="4 5">CGMCC 1.7031</strain>
    </source>
</reference>
<feature type="domain" description="Secretion system C-terminal sorting" evidence="3">
    <location>
        <begin position="224"/>
        <end position="292"/>
    </location>
</feature>
<dbReference type="Pfam" id="PF18962">
    <property type="entry name" value="Por_Secre_tail"/>
    <property type="match status" value="1"/>
</dbReference>
<dbReference type="Proteomes" id="UP000199354">
    <property type="component" value="Unassembled WGS sequence"/>
</dbReference>
<dbReference type="NCBIfam" id="TIGR04183">
    <property type="entry name" value="Por_Secre_tail"/>
    <property type="match status" value="1"/>
</dbReference>
<feature type="signal peptide" evidence="2">
    <location>
        <begin position="1"/>
        <end position="17"/>
    </location>
</feature>